<dbReference type="PANTHER" id="PTHR33884:SF7">
    <property type="entry name" value="BSL8023 PROTEIN"/>
    <property type="match status" value="1"/>
</dbReference>
<evidence type="ECO:0000256" key="6">
    <source>
        <dbReference type="ARBA" id="ARBA00023136"/>
    </source>
</evidence>
<sequence length="60" mass="6216">MPGKDKAGFILTTILGILGAVIGGYIGQALGFYTVGEPAGFIMSVLGALILLFIVGKFRK</sequence>
<comment type="similarity">
    <text evidence="2">Belongs to the UPF0410 family.</text>
</comment>
<dbReference type="Pfam" id="PF04226">
    <property type="entry name" value="Transgly_assoc"/>
    <property type="match status" value="1"/>
</dbReference>
<evidence type="ECO:0000313" key="8">
    <source>
        <dbReference type="EMBL" id="UOF00333.1"/>
    </source>
</evidence>
<protein>
    <submittedName>
        <fullName evidence="8">GlsB/YeaQ/YmgE family stress response membrane protein</fullName>
    </submittedName>
</protein>
<evidence type="ECO:0000313" key="9">
    <source>
        <dbReference type="Proteomes" id="UP000830116"/>
    </source>
</evidence>
<evidence type="ECO:0000256" key="4">
    <source>
        <dbReference type="ARBA" id="ARBA00022692"/>
    </source>
</evidence>
<reference evidence="8" key="1">
    <citation type="submission" date="2022-03" db="EMBL/GenBank/DDBJ databases">
        <title>Genome Identification and Characterization of new species Bdellovibrio reynosense LBG001 sp. nov. from a Mexico soil sample.</title>
        <authorList>
            <person name="Camilli A."/>
            <person name="Ajao Y."/>
            <person name="Guo X."/>
        </authorList>
    </citation>
    <scope>NUCLEOTIDE SEQUENCE</scope>
    <source>
        <strain evidence="8">LBG001</strain>
    </source>
</reference>
<feature type="transmembrane region" description="Helical" evidence="7">
    <location>
        <begin position="39"/>
        <end position="58"/>
    </location>
</feature>
<evidence type="ECO:0000256" key="3">
    <source>
        <dbReference type="ARBA" id="ARBA00022475"/>
    </source>
</evidence>
<keyword evidence="5 7" id="KW-1133">Transmembrane helix</keyword>
<gene>
    <name evidence="8" type="ORF">MNR06_11550</name>
</gene>
<evidence type="ECO:0000256" key="7">
    <source>
        <dbReference type="SAM" id="Phobius"/>
    </source>
</evidence>
<proteinExistence type="inferred from homology"/>
<dbReference type="PANTHER" id="PTHR33884">
    <property type="entry name" value="UPF0410 PROTEIN YMGE"/>
    <property type="match status" value="1"/>
</dbReference>
<evidence type="ECO:0000256" key="1">
    <source>
        <dbReference type="ARBA" id="ARBA00004651"/>
    </source>
</evidence>
<dbReference type="InterPro" id="IPR007341">
    <property type="entry name" value="Transgly_assoc"/>
</dbReference>
<dbReference type="Proteomes" id="UP000830116">
    <property type="component" value="Chromosome"/>
</dbReference>
<dbReference type="RefSeq" id="WP_243536182.1">
    <property type="nucleotide sequence ID" value="NZ_CP093442.1"/>
</dbReference>
<evidence type="ECO:0000256" key="5">
    <source>
        <dbReference type="ARBA" id="ARBA00022989"/>
    </source>
</evidence>
<evidence type="ECO:0000256" key="2">
    <source>
        <dbReference type="ARBA" id="ARBA00011006"/>
    </source>
</evidence>
<organism evidence="8 9">
    <name type="scientific">Bdellovibrio reynosensis</name>
    <dbReference type="NCBI Taxonomy" id="2835041"/>
    <lineage>
        <taxon>Bacteria</taxon>
        <taxon>Pseudomonadati</taxon>
        <taxon>Bdellovibrionota</taxon>
        <taxon>Bdellovibrionia</taxon>
        <taxon>Bdellovibrionales</taxon>
        <taxon>Pseudobdellovibrionaceae</taxon>
        <taxon>Bdellovibrio</taxon>
    </lineage>
</organism>
<keyword evidence="9" id="KW-1185">Reference proteome</keyword>
<keyword evidence="6 7" id="KW-0472">Membrane</keyword>
<comment type="subcellular location">
    <subcellularLocation>
        <location evidence="1">Cell membrane</location>
        <topology evidence="1">Multi-pass membrane protein</topology>
    </subcellularLocation>
</comment>
<feature type="transmembrane region" description="Helical" evidence="7">
    <location>
        <begin position="7"/>
        <end position="27"/>
    </location>
</feature>
<accession>A0ABY4C628</accession>
<keyword evidence="4 7" id="KW-0812">Transmembrane</keyword>
<dbReference type="EMBL" id="CP093442">
    <property type="protein sequence ID" value="UOF00333.1"/>
    <property type="molecule type" value="Genomic_DNA"/>
</dbReference>
<name>A0ABY4C628_9BACT</name>
<keyword evidence="3" id="KW-1003">Cell membrane</keyword>